<sequence>MSGTSASYLISCKTLSGIEASILNYM</sequence>
<keyword evidence="2" id="KW-1185">Reference proteome</keyword>
<dbReference type="EMBL" id="JRRC01130453">
    <property type="protein sequence ID" value="KHG00466.1"/>
    <property type="molecule type" value="Genomic_DNA"/>
</dbReference>
<accession>A0A0B0MNF7</accession>
<proteinExistence type="predicted"/>
<gene>
    <name evidence="1" type="ORF">F383_38978</name>
</gene>
<name>A0A0B0MNF7_GOSAR</name>
<dbReference type="AlphaFoldDB" id="A0A0B0MNF7"/>
<organism evidence="1 2">
    <name type="scientific">Gossypium arboreum</name>
    <name type="common">Tree cotton</name>
    <name type="synonym">Gossypium nanking</name>
    <dbReference type="NCBI Taxonomy" id="29729"/>
    <lineage>
        <taxon>Eukaryota</taxon>
        <taxon>Viridiplantae</taxon>
        <taxon>Streptophyta</taxon>
        <taxon>Embryophyta</taxon>
        <taxon>Tracheophyta</taxon>
        <taxon>Spermatophyta</taxon>
        <taxon>Magnoliopsida</taxon>
        <taxon>eudicotyledons</taxon>
        <taxon>Gunneridae</taxon>
        <taxon>Pentapetalae</taxon>
        <taxon>rosids</taxon>
        <taxon>malvids</taxon>
        <taxon>Malvales</taxon>
        <taxon>Malvaceae</taxon>
        <taxon>Malvoideae</taxon>
        <taxon>Gossypium</taxon>
    </lineage>
</organism>
<dbReference type="Proteomes" id="UP000032142">
    <property type="component" value="Unassembled WGS sequence"/>
</dbReference>
<comment type="caution">
    <text evidence="1">The sequence shown here is derived from an EMBL/GenBank/DDBJ whole genome shotgun (WGS) entry which is preliminary data.</text>
</comment>
<reference evidence="2" key="1">
    <citation type="submission" date="2014-09" db="EMBL/GenBank/DDBJ databases">
        <authorList>
            <person name="Mudge J."/>
            <person name="Ramaraj T."/>
            <person name="Lindquist I.E."/>
            <person name="Bharti A.K."/>
            <person name="Sundararajan A."/>
            <person name="Cameron C.T."/>
            <person name="Woodward J.E."/>
            <person name="May G.D."/>
            <person name="Brubaker C."/>
            <person name="Broadhvest J."/>
            <person name="Wilkins T.A."/>
        </authorList>
    </citation>
    <scope>NUCLEOTIDE SEQUENCE</scope>
    <source>
        <strain evidence="2">cv. AKA8401</strain>
    </source>
</reference>
<evidence type="ECO:0000313" key="2">
    <source>
        <dbReference type="Proteomes" id="UP000032142"/>
    </source>
</evidence>
<protein>
    <submittedName>
        <fullName evidence="1">Uncharacterized protein</fullName>
    </submittedName>
</protein>
<evidence type="ECO:0000313" key="1">
    <source>
        <dbReference type="EMBL" id="KHG00466.1"/>
    </source>
</evidence>